<keyword evidence="2" id="KW-1185">Reference proteome</keyword>
<protein>
    <submittedName>
        <fullName evidence="1">Uncharacterized protein</fullName>
    </submittedName>
</protein>
<reference evidence="1 2" key="1">
    <citation type="journal article" date="2014" name="Mol. Plant">
        <title>Chromosome Scale Genome Assembly and Transcriptome Profiling of Nannochloropsis gaditana in Nitrogen Depletion.</title>
        <authorList>
            <person name="Corteggiani Carpinelli E."/>
            <person name="Telatin A."/>
            <person name="Vitulo N."/>
            <person name="Forcato C."/>
            <person name="D'Angelo M."/>
            <person name="Schiavon R."/>
            <person name="Vezzi A."/>
            <person name="Giacometti G.M."/>
            <person name="Morosinotto T."/>
            <person name="Valle G."/>
        </authorList>
    </citation>
    <scope>NUCLEOTIDE SEQUENCE [LARGE SCALE GENOMIC DNA]</scope>
    <source>
        <strain evidence="1 2">B-31</strain>
    </source>
</reference>
<sequence length="157" mass="17992">MWHRFHRFFLHSPGLLLPYPLGKQGAHHLLNPTVYVAGCGVTSLALCLGTICRHELQKGYPHAGKPISWMYTTKLPQRIARVNGCSPCSSATLFLGFCQRMTQPVKRTNCPRELRRRWNRLKGNQSFRESRVMKLNFVTGMGMSVTYHSECRDLTSR</sequence>
<gene>
    <name evidence="1" type="ORF">Naga_100114g3</name>
</gene>
<dbReference type="AlphaFoldDB" id="W7TR48"/>
<proteinExistence type="predicted"/>
<dbReference type="Proteomes" id="UP000019335">
    <property type="component" value="Chromosome 2"/>
</dbReference>
<organism evidence="1 2">
    <name type="scientific">Nannochloropsis gaditana</name>
    <dbReference type="NCBI Taxonomy" id="72520"/>
    <lineage>
        <taxon>Eukaryota</taxon>
        <taxon>Sar</taxon>
        <taxon>Stramenopiles</taxon>
        <taxon>Ochrophyta</taxon>
        <taxon>Eustigmatophyceae</taxon>
        <taxon>Eustigmatales</taxon>
        <taxon>Monodopsidaceae</taxon>
        <taxon>Nannochloropsis</taxon>
    </lineage>
</organism>
<comment type="caution">
    <text evidence="1">The sequence shown here is derived from an EMBL/GenBank/DDBJ whole genome shotgun (WGS) entry which is preliminary data.</text>
</comment>
<evidence type="ECO:0000313" key="1">
    <source>
        <dbReference type="EMBL" id="EWM29700.1"/>
    </source>
</evidence>
<accession>W7TR48</accession>
<dbReference type="EMBL" id="AZIL01000121">
    <property type="protein sequence ID" value="EWM29700.1"/>
    <property type="molecule type" value="Genomic_DNA"/>
</dbReference>
<evidence type="ECO:0000313" key="2">
    <source>
        <dbReference type="Proteomes" id="UP000019335"/>
    </source>
</evidence>
<name>W7TR48_9STRA</name>